<protein>
    <recommendedName>
        <fullName evidence="4">ATP synthase protein I</fullName>
    </recommendedName>
</protein>
<dbReference type="Proteomes" id="UP000502298">
    <property type="component" value="Chromosome"/>
</dbReference>
<evidence type="ECO:0000313" key="2">
    <source>
        <dbReference type="EMBL" id="QJC21369.1"/>
    </source>
</evidence>
<evidence type="ECO:0000256" key="1">
    <source>
        <dbReference type="SAM" id="Phobius"/>
    </source>
</evidence>
<sequence>MKRKPGQRLTADQIISRATLWSIIGVGLMTVIATLIMALSGIMHIVPSVVLGGAVVCVMNAVSLIVSHIGDRVTSLTTVSAIGGYVVKLGLIIGTFISLIKWDIFLPNIVAISIICGIMIWISVMGFIVIRTEGPEIEE</sequence>
<keyword evidence="3" id="KW-1185">Reference proteome</keyword>
<feature type="transmembrane region" description="Helical" evidence="1">
    <location>
        <begin position="78"/>
        <end position="100"/>
    </location>
</feature>
<proteinExistence type="predicted"/>
<keyword evidence="1" id="KW-1133">Transmembrane helix</keyword>
<evidence type="ECO:0000313" key="3">
    <source>
        <dbReference type="Proteomes" id="UP000502298"/>
    </source>
</evidence>
<feature type="transmembrane region" description="Helical" evidence="1">
    <location>
        <begin position="106"/>
        <end position="130"/>
    </location>
</feature>
<evidence type="ECO:0008006" key="4">
    <source>
        <dbReference type="Google" id="ProtNLM"/>
    </source>
</evidence>
<feature type="transmembrane region" description="Helical" evidence="1">
    <location>
        <begin position="20"/>
        <end position="39"/>
    </location>
</feature>
<keyword evidence="1" id="KW-0812">Transmembrane</keyword>
<reference evidence="2 3" key="1">
    <citation type="submission" date="2020-03" db="EMBL/GenBank/DDBJ databases">
        <title>Complete genome of Arcanobacterium buesumensis sp. nov. strain 2701.</title>
        <authorList>
            <person name="Borowiak M."/>
            <person name="Alssahen M."/>
            <person name="Laemmler C."/>
            <person name="Malorny B."/>
            <person name="Hassan A."/>
            <person name="Prenger-Berninghoff E."/>
            <person name="Ploetz M."/>
            <person name="Abdulmawjood A."/>
        </authorList>
    </citation>
    <scope>NUCLEOTIDE SEQUENCE [LARGE SCALE GENOMIC DNA]</scope>
    <source>
        <strain evidence="2 3">2701</strain>
    </source>
</reference>
<feature type="transmembrane region" description="Helical" evidence="1">
    <location>
        <begin position="45"/>
        <end position="66"/>
    </location>
</feature>
<dbReference type="EMBL" id="CP050804">
    <property type="protein sequence ID" value="QJC21369.1"/>
    <property type="molecule type" value="Genomic_DNA"/>
</dbReference>
<keyword evidence="1" id="KW-0472">Membrane</keyword>
<dbReference type="RefSeq" id="WP_168917310.1">
    <property type="nucleotide sequence ID" value="NZ_CP050804.1"/>
</dbReference>
<dbReference type="KEGG" id="arca:HC352_01755"/>
<organism evidence="2 3">
    <name type="scientific">Arcanobacterium buesumense</name>
    <dbReference type="NCBI Taxonomy" id="2722751"/>
    <lineage>
        <taxon>Bacteria</taxon>
        <taxon>Bacillati</taxon>
        <taxon>Actinomycetota</taxon>
        <taxon>Actinomycetes</taxon>
        <taxon>Actinomycetales</taxon>
        <taxon>Actinomycetaceae</taxon>
        <taxon>Arcanobacterium</taxon>
    </lineage>
</organism>
<accession>A0A6H2EKF7</accession>
<name>A0A6H2EKF7_9ACTO</name>
<gene>
    <name evidence="2" type="ORF">HC352_01755</name>
</gene>
<dbReference type="AlphaFoldDB" id="A0A6H2EKF7"/>